<keyword evidence="3 6" id="KW-0812">Transmembrane</keyword>
<reference evidence="7 8" key="1">
    <citation type="submission" date="2015-09" db="EMBL/GenBank/DDBJ databases">
        <authorList>
            <consortium name="Pathogen Informatics"/>
        </authorList>
    </citation>
    <scope>NUCLEOTIDE SEQUENCE [LARGE SCALE GENOMIC DNA]</scope>
    <source>
        <strain evidence="7 8">2789STDY5608822</strain>
    </source>
</reference>
<evidence type="ECO:0000313" key="7">
    <source>
        <dbReference type="EMBL" id="CUP26086.1"/>
    </source>
</evidence>
<evidence type="ECO:0000256" key="5">
    <source>
        <dbReference type="ARBA" id="ARBA00023136"/>
    </source>
</evidence>
<feature type="transmembrane region" description="Helical" evidence="6">
    <location>
        <begin position="401"/>
        <end position="421"/>
    </location>
</feature>
<comment type="subcellular location">
    <subcellularLocation>
        <location evidence="1">Cell membrane</location>
        <topology evidence="1">Multi-pass membrane protein</topology>
    </subcellularLocation>
</comment>
<feature type="transmembrane region" description="Helical" evidence="6">
    <location>
        <begin position="207"/>
        <end position="228"/>
    </location>
</feature>
<dbReference type="GO" id="GO:0005886">
    <property type="term" value="C:plasma membrane"/>
    <property type="evidence" value="ECO:0007669"/>
    <property type="project" value="UniProtKB-SubCell"/>
</dbReference>
<accession>A0A8D9LE46</accession>
<evidence type="ECO:0000256" key="4">
    <source>
        <dbReference type="ARBA" id="ARBA00022989"/>
    </source>
</evidence>
<evidence type="ECO:0000313" key="8">
    <source>
        <dbReference type="Proteomes" id="UP000095455"/>
    </source>
</evidence>
<dbReference type="PANTHER" id="PTHR30250:SF26">
    <property type="entry name" value="PSMA PROTEIN"/>
    <property type="match status" value="1"/>
</dbReference>
<feature type="transmembrane region" description="Helical" evidence="6">
    <location>
        <begin position="460"/>
        <end position="480"/>
    </location>
</feature>
<dbReference type="InterPro" id="IPR050833">
    <property type="entry name" value="Poly_Biosynth_Transport"/>
</dbReference>
<keyword evidence="5 6" id="KW-0472">Membrane</keyword>
<feature type="transmembrane region" description="Helical" evidence="6">
    <location>
        <begin position="107"/>
        <end position="134"/>
    </location>
</feature>
<organism evidence="7 8">
    <name type="scientific">Parabacteroides distasonis</name>
    <dbReference type="NCBI Taxonomy" id="823"/>
    <lineage>
        <taxon>Bacteria</taxon>
        <taxon>Pseudomonadati</taxon>
        <taxon>Bacteroidota</taxon>
        <taxon>Bacteroidia</taxon>
        <taxon>Bacteroidales</taxon>
        <taxon>Tannerellaceae</taxon>
        <taxon>Parabacteroides</taxon>
    </lineage>
</organism>
<evidence type="ECO:0000256" key="2">
    <source>
        <dbReference type="ARBA" id="ARBA00022475"/>
    </source>
</evidence>
<feature type="transmembrane region" description="Helical" evidence="6">
    <location>
        <begin position="6"/>
        <end position="23"/>
    </location>
</feature>
<keyword evidence="2" id="KW-1003">Cell membrane</keyword>
<name>A0A8D9LE46_PARDI</name>
<evidence type="ECO:0000256" key="3">
    <source>
        <dbReference type="ARBA" id="ARBA00022692"/>
    </source>
</evidence>
<comment type="caution">
    <text evidence="7">The sequence shown here is derived from an EMBL/GenBank/DDBJ whole genome shotgun (WGS) entry which is preliminary data.</text>
</comment>
<dbReference type="PANTHER" id="PTHR30250">
    <property type="entry name" value="PST FAMILY PREDICTED COLANIC ACID TRANSPORTER"/>
    <property type="match status" value="1"/>
</dbReference>
<dbReference type="Proteomes" id="UP000095455">
    <property type="component" value="Unassembled WGS sequence"/>
</dbReference>
<evidence type="ECO:0000256" key="6">
    <source>
        <dbReference type="SAM" id="Phobius"/>
    </source>
</evidence>
<feature type="transmembrane region" description="Helical" evidence="6">
    <location>
        <begin position="273"/>
        <end position="290"/>
    </location>
</feature>
<dbReference type="AlphaFoldDB" id="A0A8D9LE46"/>
<dbReference type="GO" id="GO:0015297">
    <property type="term" value="F:antiporter activity"/>
    <property type="evidence" value="ECO:0007669"/>
    <property type="project" value="InterPro"/>
</dbReference>
<feature type="transmembrane region" description="Helical" evidence="6">
    <location>
        <begin position="486"/>
        <end position="507"/>
    </location>
</feature>
<keyword evidence="4 6" id="KW-1133">Transmembrane helix</keyword>
<evidence type="ECO:0008006" key="9">
    <source>
        <dbReference type="Google" id="ProtNLM"/>
    </source>
</evidence>
<feature type="transmembrane region" description="Helical" evidence="6">
    <location>
        <begin position="180"/>
        <end position="201"/>
    </location>
</feature>
<feature type="transmembrane region" description="Helical" evidence="6">
    <location>
        <begin position="427"/>
        <end position="448"/>
    </location>
</feature>
<proteinExistence type="predicted"/>
<feature type="transmembrane region" description="Helical" evidence="6">
    <location>
        <begin position="249"/>
        <end position="267"/>
    </location>
</feature>
<feature type="transmembrane region" description="Helical" evidence="6">
    <location>
        <begin position="35"/>
        <end position="52"/>
    </location>
</feature>
<dbReference type="GO" id="GO:0042910">
    <property type="term" value="F:xenobiotic transmembrane transporter activity"/>
    <property type="evidence" value="ECO:0007669"/>
    <property type="project" value="InterPro"/>
</dbReference>
<protein>
    <recommendedName>
        <fullName evidence="9">Lipopolysaccharide biosynthesis protein</fullName>
    </recommendedName>
</protein>
<feature type="transmembrane region" description="Helical" evidence="6">
    <location>
        <begin position="64"/>
        <end position="86"/>
    </location>
</feature>
<feature type="transmembrane region" description="Helical" evidence="6">
    <location>
        <begin position="146"/>
        <end position="168"/>
    </location>
</feature>
<feature type="transmembrane region" description="Helical" evidence="6">
    <location>
        <begin position="337"/>
        <end position="359"/>
    </location>
</feature>
<evidence type="ECO:0000256" key="1">
    <source>
        <dbReference type="ARBA" id="ARBA00004651"/>
    </source>
</evidence>
<feature type="transmembrane region" description="Helical" evidence="6">
    <location>
        <begin position="371"/>
        <end position="389"/>
    </location>
</feature>
<gene>
    <name evidence="7" type="ORF">ERS852380_04249</name>
</gene>
<sequence>MCLSRWYIGGVSVSYVLIFMSATSENNKRIAKNTLFLYMRMLLIMGVTLYTSRVVLQVLGVEDFGIYNVVGGIVVLFTFVNNAMVTSTQRFLNYELGHGDSEAVRRVFSASVTIHLGIALLTFVLAETVGLWFLEHYIQYPSDREWAVTLTYQFTILSTCINVVRTPYNAAIIAHERMSFYAYSSVIEAVLRLLIVYLLALASWDRLIFYAFLMFVVLVLITVCYYLYCRRSFAVCLYRFFWDKGLYRSLLGFSGWSLFGGVANMGASQGLNILLNLFFGVTVNAAMGIANQVQSAVYSFVGNFQTAFNPQIVKSYASGDRGYFIDLIMRTSKYSYYLLYVISLPLYLCCEEVLALWLGEVPTYTVSFCRWMILFSLLDAIQGPLWISVQATGNIRNYQILMGIMILSNVPISYLFFRLGYVPEVALGIKVVMNVLIYIVRLLYLKYLFSFPTNSYLRKVVFRSIIVTAISYELVCFSSLNISFPIIKIVSSIISSLLSVGVLFYFIGLDRSERRMVALTLERLKK</sequence>
<dbReference type="EMBL" id="CYYK01000024">
    <property type="protein sequence ID" value="CUP26086.1"/>
    <property type="molecule type" value="Genomic_DNA"/>
</dbReference>